<proteinExistence type="predicted"/>
<comment type="caution">
    <text evidence="1">The sequence shown here is derived from an EMBL/GenBank/DDBJ whole genome shotgun (WGS) entry which is preliminary data.</text>
</comment>
<dbReference type="AlphaFoldDB" id="A0AAV1R1S3"/>
<dbReference type="Proteomes" id="UP001314170">
    <property type="component" value="Unassembled WGS sequence"/>
</dbReference>
<dbReference type="EMBL" id="CAWUPB010000872">
    <property type="protein sequence ID" value="CAK7327947.1"/>
    <property type="molecule type" value="Genomic_DNA"/>
</dbReference>
<organism evidence="1 2">
    <name type="scientific">Dovyalis caffra</name>
    <dbReference type="NCBI Taxonomy" id="77055"/>
    <lineage>
        <taxon>Eukaryota</taxon>
        <taxon>Viridiplantae</taxon>
        <taxon>Streptophyta</taxon>
        <taxon>Embryophyta</taxon>
        <taxon>Tracheophyta</taxon>
        <taxon>Spermatophyta</taxon>
        <taxon>Magnoliopsida</taxon>
        <taxon>eudicotyledons</taxon>
        <taxon>Gunneridae</taxon>
        <taxon>Pentapetalae</taxon>
        <taxon>rosids</taxon>
        <taxon>fabids</taxon>
        <taxon>Malpighiales</taxon>
        <taxon>Salicaceae</taxon>
        <taxon>Flacourtieae</taxon>
        <taxon>Dovyalis</taxon>
    </lineage>
</organism>
<feature type="non-terminal residue" evidence="1">
    <location>
        <position position="1"/>
    </location>
</feature>
<keyword evidence="2" id="KW-1185">Reference proteome</keyword>
<sequence>GEATSLYADAINLLISRHLKYSRIITICYIIINITLDLVANREYIISPIVMGKSKDDYISWSTLAKKRPLIERGRDIEKMRERQIWNEGFTLNGVLYSRSNGVAINLIVRRIQEMEGEDVFKDNRNVEDDGYK</sequence>
<accession>A0AAV1R1S3</accession>
<name>A0AAV1R1S3_9ROSI</name>
<reference evidence="1 2" key="1">
    <citation type="submission" date="2024-01" db="EMBL/GenBank/DDBJ databases">
        <authorList>
            <person name="Waweru B."/>
        </authorList>
    </citation>
    <scope>NUCLEOTIDE SEQUENCE [LARGE SCALE GENOMIC DNA]</scope>
</reference>
<feature type="non-terminal residue" evidence="1">
    <location>
        <position position="133"/>
    </location>
</feature>
<protein>
    <submittedName>
        <fullName evidence="1">Uncharacterized protein</fullName>
    </submittedName>
</protein>
<gene>
    <name evidence="1" type="ORF">DCAF_LOCUS5665</name>
</gene>
<evidence type="ECO:0000313" key="2">
    <source>
        <dbReference type="Proteomes" id="UP001314170"/>
    </source>
</evidence>
<evidence type="ECO:0000313" key="1">
    <source>
        <dbReference type="EMBL" id="CAK7327947.1"/>
    </source>
</evidence>